<keyword evidence="3" id="KW-1185">Reference proteome</keyword>
<comment type="caution">
    <text evidence="2">The sequence shown here is derived from an EMBL/GenBank/DDBJ whole genome shotgun (WGS) entry which is preliminary data.</text>
</comment>
<reference evidence="3" key="1">
    <citation type="submission" date="2016-06" db="EMBL/GenBank/DDBJ databases">
        <title>Parallel loss of symbiosis genes in relatives of nitrogen-fixing non-legume Parasponia.</title>
        <authorList>
            <person name="Van Velzen R."/>
            <person name="Holmer R."/>
            <person name="Bu F."/>
            <person name="Rutten L."/>
            <person name="Van Zeijl A."/>
            <person name="Liu W."/>
            <person name="Santuari L."/>
            <person name="Cao Q."/>
            <person name="Sharma T."/>
            <person name="Shen D."/>
            <person name="Roswanjaya Y."/>
            <person name="Wardhani T."/>
            <person name="Kalhor M.S."/>
            <person name="Jansen J."/>
            <person name="Van den Hoogen J."/>
            <person name="Gungor B."/>
            <person name="Hartog M."/>
            <person name="Hontelez J."/>
            <person name="Verver J."/>
            <person name="Yang W.-C."/>
            <person name="Schijlen E."/>
            <person name="Repin R."/>
            <person name="Schilthuizen M."/>
            <person name="Schranz E."/>
            <person name="Heidstra R."/>
            <person name="Miyata K."/>
            <person name="Fedorova E."/>
            <person name="Kohlen W."/>
            <person name="Bisseling T."/>
            <person name="Smit S."/>
            <person name="Geurts R."/>
        </authorList>
    </citation>
    <scope>NUCLEOTIDE SEQUENCE [LARGE SCALE GENOMIC DNA]</scope>
    <source>
        <strain evidence="3">cv. RG33-2</strain>
    </source>
</reference>
<feature type="region of interest" description="Disordered" evidence="1">
    <location>
        <begin position="178"/>
        <end position="207"/>
    </location>
</feature>
<dbReference type="OrthoDB" id="2020598at2759"/>
<name>A0A2P5CTA5_TREOI</name>
<dbReference type="InParanoid" id="A0A2P5CTA5"/>
<accession>A0A2P5CTA5</accession>
<dbReference type="EMBL" id="JXTC01000330">
    <property type="protein sequence ID" value="PON64206.1"/>
    <property type="molecule type" value="Genomic_DNA"/>
</dbReference>
<dbReference type="STRING" id="63057.A0A2P5CTA5"/>
<proteinExistence type="predicted"/>
<evidence type="ECO:0000313" key="2">
    <source>
        <dbReference type="EMBL" id="PON64206.1"/>
    </source>
</evidence>
<evidence type="ECO:0000313" key="3">
    <source>
        <dbReference type="Proteomes" id="UP000237000"/>
    </source>
</evidence>
<gene>
    <name evidence="2" type="ORF">TorRG33x02_273800</name>
</gene>
<dbReference type="AlphaFoldDB" id="A0A2P5CTA5"/>
<sequence length="223" mass="24227">MDRMTREKYDMMDADDQITKDYFSRTNSFGKFSSDSYSESNPSSPTPTSILLELTRSSTKAEKIVSVSYSTSPLLLFLRVQAVGELNPIDVKHLGLHFSHVETFNSTSLDKNSELSEEETEPKREAKSSLGRTNGATNKKAMLEYSKFTTATTAATATSTTIATQDFLKAAPAMVAPLPPLPSTPKRSRIAVTTTTPPPPPPPFNTLKRISAIATTATAINTA</sequence>
<protein>
    <submittedName>
        <fullName evidence="2">Uncharacterized protein</fullName>
    </submittedName>
</protein>
<feature type="region of interest" description="Disordered" evidence="1">
    <location>
        <begin position="107"/>
        <end position="135"/>
    </location>
</feature>
<organism evidence="2 3">
    <name type="scientific">Trema orientale</name>
    <name type="common">Charcoal tree</name>
    <name type="synonym">Celtis orientalis</name>
    <dbReference type="NCBI Taxonomy" id="63057"/>
    <lineage>
        <taxon>Eukaryota</taxon>
        <taxon>Viridiplantae</taxon>
        <taxon>Streptophyta</taxon>
        <taxon>Embryophyta</taxon>
        <taxon>Tracheophyta</taxon>
        <taxon>Spermatophyta</taxon>
        <taxon>Magnoliopsida</taxon>
        <taxon>eudicotyledons</taxon>
        <taxon>Gunneridae</taxon>
        <taxon>Pentapetalae</taxon>
        <taxon>rosids</taxon>
        <taxon>fabids</taxon>
        <taxon>Rosales</taxon>
        <taxon>Cannabaceae</taxon>
        <taxon>Trema</taxon>
    </lineage>
</organism>
<dbReference type="Proteomes" id="UP000237000">
    <property type="component" value="Unassembled WGS sequence"/>
</dbReference>
<evidence type="ECO:0000256" key="1">
    <source>
        <dbReference type="SAM" id="MobiDB-lite"/>
    </source>
</evidence>